<organism evidence="2 4">
    <name type="scientific">Rhizophagus irregularis</name>
    <dbReference type="NCBI Taxonomy" id="588596"/>
    <lineage>
        <taxon>Eukaryota</taxon>
        <taxon>Fungi</taxon>
        <taxon>Fungi incertae sedis</taxon>
        <taxon>Mucoromycota</taxon>
        <taxon>Glomeromycotina</taxon>
        <taxon>Glomeromycetes</taxon>
        <taxon>Glomerales</taxon>
        <taxon>Glomeraceae</taxon>
        <taxon>Rhizophagus</taxon>
    </lineage>
</organism>
<feature type="transmembrane region" description="Helical" evidence="1">
    <location>
        <begin position="9"/>
        <end position="27"/>
    </location>
</feature>
<evidence type="ECO:0000313" key="3">
    <source>
        <dbReference type="EMBL" id="CAB5344319.1"/>
    </source>
</evidence>
<evidence type="ECO:0000256" key="1">
    <source>
        <dbReference type="SAM" id="Phobius"/>
    </source>
</evidence>
<keyword evidence="1" id="KW-0472">Membrane</keyword>
<accession>A0A916DZY3</accession>
<comment type="caution">
    <text evidence="2">The sequence shown here is derived from an EMBL/GenBank/DDBJ whole genome shotgun (WGS) entry which is preliminary data.</text>
</comment>
<feature type="transmembrane region" description="Helical" evidence="1">
    <location>
        <begin position="33"/>
        <end position="49"/>
    </location>
</feature>
<evidence type="ECO:0000313" key="2">
    <source>
        <dbReference type="EMBL" id="CAB5344310.1"/>
    </source>
</evidence>
<reference evidence="2" key="1">
    <citation type="submission" date="2020-05" db="EMBL/GenBank/DDBJ databases">
        <authorList>
            <person name="Rincon C."/>
            <person name="Sanders R I."/>
            <person name="Robbins C."/>
            <person name="Chaturvedi A."/>
        </authorList>
    </citation>
    <scope>NUCLEOTIDE SEQUENCE</scope>
    <source>
        <strain evidence="2">CHB12</strain>
    </source>
</reference>
<proteinExistence type="predicted"/>
<dbReference type="EMBL" id="CAGKOT010000005">
    <property type="protein sequence ID" value="CAB5344319.1"/>
    <property type="molecule type" value="Genomic_DNA"/>
</dbReference>
<sequence>MTKNNDKEYFTNLICLKFSIFHLLLFLHIKKNVSTIILGSILLVSFYILKRVRKPKFNMPPLVRYKIPIIGHTYSYTFNSEEFLKQCKKEYGGIFSIYVWGQVRTIVGKEYSQEILSRDDAFYFGKAFFEIIPCV</sequence>
<evidence type="ECO:0000313" key="4">
    <source>
        <dbReference type="Proteomes" id="UP000684084"/>
    </source>
</evidence>
<keyword evidence="1" id="KW-0812">Transmembrane</keyword>
<dbReference type="EMBL" id="CAGKOT010000005">
    <property type="protein sequence ID" value="CAB5344310.1"/>
    <property type="molecule type" value="Genomic_DNA"/>
</dbReference>
<dbReference type="AlphaFoldDB" id="A0A916DZY3"/>
<keyword evidence="1" id="KW-1133">Transmembrane helix</keyword>
<name>A0A916DZY3_9GLOM</name>
<dbReference type="OrthoDB" id="2440444at2759"/>
<protein>
    <recommendedName>
        <fullName evidence="5">Cytochrome P450</fullName>
    </recommendedName>
</protein>
<dbReference type="Proteomes" id="UP000684084">
    <property type="component" value="Unassembled WGS sequence"/>
</dbReference>
<gene>
    <name evidence="2" type="ORF">CHRIB12_LOCUS3945</name>
    <name evidence="3" type="ORF">CHRIB12_LOCUS3946</name>
</gene>
<dbReference type="VEuPathDB" id="FungiDB:RhiirFUN_013799"/>
<evidence type="ECO:0008006" key="5">
    <source>
        <dbReference type="Google" id="ProtNLM"/>
    </source>
</evidence>